<feature type="signal peptide" evidence="1">
    <location>
        <begin position="1"/>
        <end position="21"/>
    </location>
</feature>
<evidence type="ECO:0000313" key="2">
    <source>
        <dbReference type="EMBL" id="TYR32913.1"/>
    </source>
</evidence>
<dbReference type="OrthoDB" id="7870801at2"/>
<dbReference type="Proteomes" id="UP000323258">
    <property type="component" value="Unassembled WGS sequence"/>
</dbReference>
<name>A0A5D4GY59_9HYPH</name>
<accession>A0A5D4GY59</accession>
<organism evidence="2 3">
    <name type="scientific">Neoaquamicrobium microcysteis</name>
    <dbReference type="NCBI Taxonomy" id="2682781"/>
    <lineage>
        <taxon>Bacteria</taxon>
        <taxon>Pseudomonadati</taxon>
        <taxon>Pseudomonadota</taxon>
        <taxon>Alphaproteobacteria</taxon>
        <taxon>Hyphomicrobiales</taxon>
        <taxon>Phyllobacteriaceae</taxon>
        <taxon>Neoaquamicrobium</taxon>
    </lineage>
</organism>
<reference evidence="2 3" key="1">
    <citation type="submission" date="2019-08" db="EMBL/GenBank/DDBJ databases">
        <authorList>
            <person name="Seo Y.L."/>
        </authorList>
    </citation>
    <scope>NUCLEOTIDE SEQUENCE [LARGE SCALE GENOMIC DNA]</scope>
    <source>
        <strain evidence="2 3">MaA-C15</strain>
    </source>
</reference>
<keyword evidence="1" id="KW-0732">Signal</keyword>
<sequence>MFTRFAMTAAVLAAMAVPALAQGRPDARAMTCDQVLGLIDQRGAAVLTTGQYTYDRYVADRRFCMMEETTRKVSITTRDTDRCRVNLCELDERDTLWRPGWQ</sequence>
<comment type="caution">
    <text evidence="2">The sequence shown here is derived from an EMBL/GenBank/DDBJ whole genome shotgun (WGS) entry which is preliminary data.</text>
</comment>
<evidence type="ECO:0000313" key="3">
    <source>
        <dbReference type="Proteomes" id="UP000323258"/>
    </source>
</evidence>
<evidence type="ECO:0000256" key="1">
    <source>
        <dbReference type="SAM" id="SignalP"/>
    </source>
</evidence>
<dbReference type="EMBL" id="VSZS01000061">
    <property type="protein sequence ID" value="TYR32913.1"/>
    <property type="molecule type" value="Genomic_DNA"/>
</dbReference>
<dbReference type="AlphaFoldDB" id="A0A5D4GY59"/>
<reference evidence="2 3" key="2">
    <citation type="submission" date="2019-09" db="EMBL/GenBank/DDBJ databases">
        <title>Mesorhizobium sp. MaA-C15 isolated from Microcystis aeruginosa.</title>
        <authorList>
            <person name="Jeong S.E."/>
            <person name="Jin H.M."/>
            <person name="Jeon C.O."/>
        </authorList>
    </citation>
    <scope>NUCLEOTIDE SEQUENCE [LARGE SCALE GENOMIC DNA]</scope>
    <source>
        <strain evidence="2 3">MaA-C15</strain>
    </source>
</reference>
<evidence type="ECO:0008006" key="4">
    <source>
        <dbReference type="Google" id="ProtNLM"/>
    </source>
</evidence>
<keyword evidence="3" id="KW-1185">Reference proteome</keyword>
<feature type="chain" id="PRO_5022982564" description="Secreted protein" evidence="1">
    <location>
        <begin position="22"/>
        <end position="102"/>
    </location>
</feature>
<gene>
    <name evidence="2" type="ORF">FY036_10535</name>
</gene>
<proteinExistence type="predicted"/>
<protein>
    <recommendedName>
        <fullName evidence="4">Secreted protein</fullName>
    </recommendedName>
</protein>
<dbReference type="RefSeq" id="WP_148914675.1">
    <property type="nucleotide sequence ID" value="NZ_VSZS01000061.1"/>
</dbReference>